<protein>
    <submittedName>
        <fullName evidence="9">Multicomponent Na+:H+ antiporter subunit F</fullName>
    </submittedName>
</protein>
<comment type="subcellular location">
    <subcellularLocation>
        <location evidence="1">Cell membrane</location>
        <topology evidence="1">Multi-pass membrane protein</topology>
    </subcellularLocation>
</comment>
<keyword evidence="5 8" id="KW-0812">Transmembrane</keyword>
<dbReference type="EMBL" id="JACHGN010000001">
    <property type="protein sequence ID" value="MBB5130351.1"/>
    <property type="molecule type" value="Genomic_DNA"/>
</dbReference>
<dbReference type="AlphaFoldDB" id="A0A840NXF5"/>
<dbReference type="NCBIfam" id="NF005930">
    <property type="entry name" value="PRK07948.1"/>
    <property type="match status" value="1"/>
</dbReference>
<evidence type="ECO:0000256" key="1">
    <source>
        <dbReference type="ARBA" id="ARBA00004651"/>
    </source>
</evidence>
<evidence type="ECO:0000256" key="8">
    <source>
        <dbReference type="SAM" id="Phobius"/>
    </source>
</evidence>
<organism evidence="9 10">
    <name type="scientific">Thermocatellispora tengchongensis</name>
    <dbReference type="NCBI Taxonomy" id="1073253"/>
    <lineage>
        <taxon>Bacteria</taxon>
        <taxon>Bacillati</taxon>
        <taxon>Actinomycetota</taxon>
        <taxon>Actinomycetes</taxon>
        <taxon>Streptosporangiales</taxon>
        <taxon>Streptosporangiaceae</taxon>
        <taxon>Thermocatellispora</taxon>
    </lineage>
</organism>
<dbReference type="GO" id="GO:0015385">
    <property type="term" value="F:sodium:proton antiporter activity"/>
    <property type="evidence" value="ECO:0007669"/>
    <property type="project" value="TreeGrafter"/>
</dbReference>
<dbReference type="Pfam" id="PF04066">
    <property type="entry name" value="MrpF_PhaF"/>
    <property type="match status" value="1"/>
</dbReference>
<comment type="similarity">
    <text evidence="2">Belongs to the CPA3 antiporters (TC 2.A.63) subunit F family.</text>
</comment>
<comment type="caution">
    <text evidence="9">The sequence shown here is derived from an EMBL/GenBank/DDBJ whole genome shotgun (WGS) entry which is preliminary data.</text>
</comment>
<gene>
    <name evidence="9" type="ORF">HNP84_000039</name>
</gene>
<evidence type="ECO:0000256" key="2">
    <source>
        <dbReference type="ARBA" id="ARBA00009212"/>
    </source>
</evidence>
<accession>A0A840NXF5</accession>
<keyword evidence="7 8" id="KW-0472">Membrane</keyword>
<dbReference type="PANTHER" id="PTHR34702:SF1">
    <property type="entry name" value="NA(+)_H(+) ANTIPORTER SUBUNIT F"/>
    <property type="match status" value="1"/>
</dbReference>
<proteinExistence type="inferred from homology"/>
<keyword evidence="3" id="KW-0813">Transport</keyword>
<keyword evidence="6 8" id="KW-1133">Transmembrane helix</keyword>
<evidence type="ECO:0000256" key="4">
    <source>
        <dbReference type="ARBA" id="ARBA00022475"/>
    </source>
</evidence>
<evidence type="ECO:0000313" key="10">
    <source>
        <dbReference type="Proteomes" id="UP000578449"/>
    </source>
</evidence>
<keyword evidence="10" id="KW-1185">Reference proteome</keyword>
<dbReference type="RefSeq" id="WP_185047262.1">
    <property type="nucleotide sequence ID" value="NZ_BAABIX010000051.1"/>
</dbReference>
<feature type="transmembrane region" description="Helical" evidence="8">
    <location>
        <begin position="60"/>
        <end position="82"/>
    </location>
</feature>
<dbReference type="Proteomes" id="UP000578449">
    <property type="component" value="Unassembled WGS sequence"/>
</dbReference>
<evidence type="ECO:0000256" key="7">
    <source>
        <dbReference type="ARBA" id="ARBA00023136"/>
    </source>
</evidence>
<evidence type="ECO:0000313" key="9">
    <source>
        <dbReference type="EMBL" id="MBB5130351.1"/>
    </source>
</evidence>
<feature type="transmembrane region" description="Helical" evidence="8">
    <location>
        <begin position="33"/>
        <end position="53"/>
    </location>
</feature>
<evidence type="ECO:0000256" key="6">
    <source>
        <dbReference type="ARBA" id="ARBA00022989"/>
    </source>
</evidence>
<reference evidence="9 10" key="1">
    <citation type="submission" date="2020-08" db="EMBL/GenBank/DDBJ databases">
        <title>Genomic Encyclopedia of Type Strains, Phase IV (KMG-IV): sequencing the most valuable type-strain genomes for metagenomic binning, comparative biology and taxonomic classification.</title>
        <authorList>
            <person name="Goeker M."/>
        </authorList>
    </citation>
    <scope>NUCLEOTIDE SEQUENCE [LARGE SCALE GENOMIC DNA]</scope>
    <source>
        <strain evidence="9 10">DSM 45615</strain>
    </source>
</reference>
<dbReference type="PANTHER" id="PTHR34702">
    <property type="entry name" value="NA(+)/H(+) ANTIPORTER SUBUNIT F1"/>
    <property type="match status" value="1"/>
</dbReference>
<evidence type="ECO:0000256" key="3">
    <source>
        <dbReference type="ARBA" id="ARBA00022448"/>
    </source>
</evidence>
<dbReference type="GO" id="GO:0005886">
    <property type="term" value="C:plasma membrane"/>
    <property type="evidence" value="ECO:0007669"/>
    <property type="project" value="UniProtKB-SubCell"/>
</dbReference>
<keyword evidence="4" id="KW-1003">Cell membrane</keyword>
<name>A0A840NXF5_9ACTN</name>
<sequence>MTTVVIVCGALLAVAAALTVVRLIAGPTLLDRAVALDVLIAITVVGIGLEAAYNQHTTTLPILLAVSLVGFVGSVAVARFAIRRPDE</sequence>
<evidence type="ECO:0000256" key="5">
    <source>
        <dbReference type="ARBA" id="ARBA00022692"/>
    </source>
</evidence>
<dbReference type="InterPro" id="IPR007208">
    <property type="entry name" value="MrpF/PhaF-like"/>
</dbReference>